<comment type="cofactor">
    <cofactor evidence="4">
        <name>Zn(2+)</name>
        <dbReference type="ChEBI" id="CHEBI:29105"/>
    </cofactor>
    <text evidence="4">Binds 1 zinc ion per subunit.</text>
</comment>
<dbReference type="Pfam" id="PF01702">
    <property type="entry name" value="TGT"/>
    <property type="match status" value="1"/>
</dbReference>
<keyword evidence="3 4" id="KW-0819">tRNA processing</keyword>
<feature type="binding site" evidence="4">
    <location>
        <position position="223"/>
    </location>
    <ligand>
        <name>substrate</name>
    </ligand>
</feature>
<dbReference type="EC" id="2.4.2.29" evidence="4"/>
<evidence type="ECO:0000256" key="4">
    <source>
        <dbReference type="HAMAP-Rule" id="MF_00168"/>
    </source>
</evidence>
<keyword evidence="2 4" id="KW-0808">Transferase</keyword>
<feature type="binding site" evidence="4">
    <location>
        <position position="150"/>
    </location>
    <ligand>
        <name>substrate</name>
    </ligand>
</feature>
<evidence type="ECO:0000313" key="7">
    <source>
        <dbReference type="Proteomes" id="UP000593915"/>
    </source>
</evidence>
<comment type="caution">
    <text evidence="4">Lacks conserved residue(s) required for the propagation of feature annotation.</text>
</comment>
<dbReference type="HAMAP" id="MF_00168">
    <property type="entry name" value="Q_tRNA_Tgt"/>
    <property type="match status" value="1"/>
</dbReference>
<dbReference type="GO" id="GO:0005829">
    <property type="term" value="C:cytosol"/>
    <property type="evidence" value="ECO:0007669"/>
    <property type="project" value="TreeGrafter"/>
</dbReference>
<feature type="binding site" evidence="4">
    <location>
        <position position="313"/>
    </location>
    <ligand>
        <name>Zn(2+)</name>
        <dbReference type="ChEBI" id="CHEBI:29105"/>
    </ligand>
</feature>
<comment type="catalytic activity">
    <reaction evidence="4">
        <text>7-aminomethyl-7-carbaguanine + guanosine(34) in tRNA = 7-aminomethyl-7-carbaguanosine(34) in tRNA + guanine</text>
        <dbReference type="Rhea" id="RHEA:24104"/>
        <dbReference type="Rhea" id="RHEA-COMP:10341"/>
        <dbReference type="Rhea" id="RHEA-COMP:10342"/>
        <dbReference type="ChEBI" id="CHEBI:16235"/>
        <dbReference type="ChEBI" id="CHEBI:58703"/>
        <dbReference type="ChEBI" id="CHEBI:74269"/>
        <dbReference type="ChEBI" id="CHEBI:82833"/>
        <dbReference type="EC" id="2.4.2.29"/>
    </reaction>
</comment>
<evidence type="ECO:0000313" key="6">
    <source>
        <dbReference type="EMBL" id="QOW61775.1"/>
    </source>
</evidence>
<feature type="domain" description="tRNA-guanine(15) transglycosylase-like" evidence="5">
    <location>
        <begin position="18"/>
        <end position="375"/>
    </location>
</feature>
<feature type="binding site" evidence="4">
    <location>
        <position position="342"/>
    </location>
    <ligand>
        <name>Zn(2+)</name>
        <dbReference type="ChEBI" id="CHEBI:29105"/>
    </ligand>
</feature>
<evidence type="ECO:0000259" key="5">
    <source>
        <dbReference type="Pfam" id="PF01702"/>
    </source>
</evidence>
<feature type="region of interest" description="RNA binding" evidence="4">
    <location>
        <begin position="254"/>
        <end position="260"/>
    </location>
</feature>
<gene>
    <name evidence="4 6" type="primary">tgt</name>
    <name evidence="6" type="ORF">IFE08_05240</name>
</gene>
<comment type="similarity">
    <text evidence="4">Belongs to the queuine tRNA-ribosyltransferase family.</text>
</comment>
<feature type="active site" description="Nucleophile" evidence="4">
    <location>
        <position position="273"/>
    </location>
</feature>
<dbReference type="InterPro" id="IPR036511">
    <property type="entry name" value="TGT-like_sf"/>
</dbReference>
<feature type="binding site" evidence="4">
    <location>
        <position position="196"/>
    </location>
    <ligand>
        <name>substrate</name>
    </ligand>
</feature>
<dbReference type="PANTHER" id="PTHR46499:SF1">
    <property type="entry name" value="QUEUINE TRNA-RIBOSYLTRANSFERASE"/>
    <property type="match status" value="1"/>
</dbReference>
<dbReference type="PANTHER" id="PTHR46499">
    <property type="entry name" value="QUEUINE TRNA-RIBOSYLTRANSFERASE"/>
    <property type="match status" value="1"/>
</dbReference>
<dbReference type="NCBIfam" id="TIGR00430">
    <property type="entry name" value="Q_tRNA_tgt"/>
    <property type="match status" value="1"/>
</dbReference>
<dbReference type="GO" id="GO:0008479">
    <property type="term" value="F:tRNA-guanosine(34) queuine transglycosylase activity"/>
    <property type="evidence" value="ECO:0007669"/>
    <property type="project" value="UniProtKB-UniRule"/>
</dbReference>
<name>A0A7S7AWX5_9SPIR</name>
<dbReference type="Proteomes" id="UP000593915">
    <property type="component" value="Chromosome"/>
</dbReference>
<feature type="binding site" evidence="4">
    <location>
        <begin position="96"/>
        <end position="100"/>
    </location>
    <ligand>
        <name>substrate</name>
    </ligand>
</feature>
<keyword evidence="4" id="KW-0671">Queuosine biosynthesis</keyword>
<dbReference type="InterPro" id="IPR004803">
    <property type="entry name" value="TGT"/>
</dbReference>
<reference evidence="6 7" key="1">
    <citation type="submission" date="2020-09" db="EMBL/GenBank/DDBJ databases">
        <title>Characterization of Treponema spp. from bovine digital dermatitis in Korea.</title>
        <authorList>
            <person name="Espiritu H.M."/>
            <person name="Cho Y.I."/>
            <person name="Mamuad L."/>
        </authorList>
    </citation>
    <scope>NUCLEOTIDE SEQUENCE [LARGE SCALE GENOMIC DNA]</scope>
    <source>
        <strain evidence="6 7">KS1</strain>
    </source>
</reference>
<proteinExistence type="inferred from homology"/>
<dbReference type="GO" id="GO:0008616">
    <property type="term" value="P:tRNA queuosine(34) biosynthetic process"/>
    <property type="evidence" value="ECO:0007669"/>
    <property type="project" value="UniProtKB-UniRule"/>
</dbReference>
<dbReference type="AlphaFoldDB" id="A0A7S7AWX5"/>
<feature type="active site" description="Proton acceptor" evidence="4">
    <location>
        <position position="96"/>
    </location>
</feature>
<keyword evidence="4" id="KW-0862">Zinc</keyword>
<dbReference type="EMBL" id="CP061839">
    <property type="protein sequence ID" value="QOW61775.1"/>
    <property type="molecule type" value="Genomic_DNA"/>
</dbReference>
<keyword evidence="4" id="KW-0479">Metal-binding</keyword>
<dbReference type="InterPro" id="IPR050076">
    <property type="entry name" value="ArchSynthase1/Queuine_TRR"/>
</dbReference>
<dbReference type="GO" id="GO:0046872">
    <property type="term" value="F:metal ion binding"/>
    <property type="evidence" value="ECO:0007669"/>
    <property type="project" value="UniProtKB-KW"/>
</dbReference>
<evidence type="ECO:0000256" key="1">
    <source>
        <dbReference type="ARBA" id="ARBA00022676"/>
    </source>
</evidence>
<comment type="subunit">
    <text evidence="4">Homodimer. Within each dimer, one monomer is responsible for RNA recognition and catalysis, while the other monomer binds to the replacement base PreQ1.</text>
</comment>
<dbReference type="NCBIfam" id="TIGR00449">
    <property type="entry name" value="tgt_general"/>
    <property type="match status" value="1"/>
</dbReference>
<organism evidence="6 7">
    <name type="scientific">Treponema pedis</name>
    <dbReference type="NCBI Taxonomy" id="409322"/>
    <lineage>
        <taxon>Bacteria</taxon>
        <taxon>Pseudomonadati</taxon>
        <taxon>Spirochaetota</taxon>
        <taxon>Spirochaetia</taxon>
        <taxon>Spirochaetales</taxon>
        <taxon>Treponemataceae</taxon>
        <taxon>Treponema</taxon>
    </lineage>
</organism>
<dbReference type="InterPro" id="IPR002616">
    <property type="entry name" value="tRNA_ribo_trans-like"/>
</dbReference>
<dbReference type="RefSeq" id="WP_024467138.1">
    <property type="nucleotide sequence ID" value="NZ_CP061839.1"/>
</dbReference>
<dbReference type="SUPFAM" id="SSF51713">
    <property type="entry name" value="tRNA-guanine transglycosylase"/>
    <property type="match status" value="1"/>
</dbReference>
<feature type="binding site" evidence="4">
    <location>
        <position position="311"/>
    </location>
    <ligand>
        <name>Zn(2+)</name>
        <dbReference type="ChEBI" id="CHEBI:29105"/>
    </ligand>
</feature>
<keyword evidence="1 4" id="KW-0328">Glycosyltransferase</keyword>
<comment type="function">
    <text evidence="4">Catalyzes the base-exchange of a guanine (G) residue with the queuine precursor 7-aminomethyl-7-deazaguanine (PreQ1) at position 34 (anticodon wobble position) in tRNAs with GU(N) anticodons (tRNA-Asp, -Asn, -His and -Tyr). Catalysis occurs through a double-displacement mechanism. The nucleophile active site attacks the C1' of nucleotide 34 to detach the guanine base from the RNA, forming a covalent enzyme-RNA intermediate. The proton acceptor active site deprotonates the incoming PreQ1, allowing a nucleophilic attack on the C1' of the ribose to form the product. After dissociation, two additional enzymatic reactions on the tRNA convert PreQ1 to queuine (Q), resulting in the hypermodified nucleoside queuosine (7-(((4,5-cis-dihydroxy-2-cyclopenten-1-yl)amino)methyl)-7-deazaguanosine).</text>
</comment>
<sequence>MKEKKEIFTTLHKDAGSRARTGILELPHGKVLTPAFMPVGTAASVKAMTKDDLNEIGFQIILANTYHLFLRPGIEVIKSAGGLHGFSGWQKNFLTDSGGFQVFSLSGLRKITEEGVKFQSHIDGSSRFLSPEIAVELQTGFNSDIQMQLDICSAYGITKAETLADLKITMNWLDRAFNAWNNTSETYDGALFPIVQGGFFEDLRLQSLEAVLKHEPRGIAIGGLSIGEPKEKYLEFLEFTAKQIPEKKPVYVMGIGTPDYILEAVKNGVDIFDCVLPSRNARNGSLFTHNGAISIKRKEYEFDFGPIDKKCNCKVCREYSRSYLRHLFRTKEILYSMLATYHNLFFLHNMVCDIRKAIETDSFDEYYHNFLKNYKI</sequence>
<comment type="pathway">
    <text evidence="4">tRNA modification; tRNA-queuosine biosynthesis.</text>
</comment>
<evidence type="ECO:0000256" key="2">
    <source>
        <dbReference type="ARBA" id="ARBA00022679"/>
    </source>
</evidence>
<accession>A0A7S7AWX5</accession>
<protein>
    <recommendedName>
        <fullName evidence="4">Queuine tRNA-ribosyltransferase</fullName>
        <ecNumber evidence="4">2.4.2.29</ecNumber>
    </recommendedName>
    <alternativeName>
        <fullName evidence="4">Guanine insertion enzyme</fullName>
    </alternativeName>
    <alternativeName>
        <fullName evidence="4">tRNA-guanine transglycosylase</fullName>
    </alternativeName>
</protein>
<evidence type="ECO:0000256" key="3">
    <source>
        <dbReference type="ARBA" id="ARBA00022694"/>
    </source>
</evidence>
<dbReference type="Gene3D" id="3.20.20.105">
    <property type="entry name" value="Queuine tRNA-ribosyltransferase-like"/>
    <property type="match status" value="1"/>
</dbReference>
<feature type="binding site" evidence="4">
    <location>
        <position position="316"/>
    </location>
    <ligand>
        <name>Zn(2+)</name>
        <dbReference type="ChEBI" id="CHEBI:29105"/>
    </ligand>
</feature>
<dbReference type="UniPathway" id="UPA00392"/>